<dbReference type="GO" id="GO:0002028">
    <property type="term" value="P:regulation of sodium ion transport"/>
    <property type="evidence" value="ECO:0007669"/>
    <property type="project" value="UniProtKB-UniRule"/>
</dbReference>
<evidence type="ECO:0000256" key="6">
    <source>
        <dbReference type="ARBA" id="ARBA00023136"/>
    </source>
</evidence>
<comment type="caution">
    <text evidence="7">Lacks conserved residue(s) required for the propagation of feature annotation.</text>
</comment>
<evidence type="ECO:0000313" key="10">
    <source>
        <dbReference type="Proteomes" id="UP000015102"/>
    </source>
</evidence>
<dbReference type="EMBL" id="CAQQ02191580">
    <property type="status" value="NOT_ANNOTATED_CDS"/>
    <property type="molecule type" value="Genomic_DNA"/>
</dbReference>
<reference evidence="9" key="2">
    <citation type="submission" date="2015-06" db="UniProtKB">
        <authorList>
            <consortium name="EnsemblMetazoa"/>
        </authorList>
    </citation>
    <scope>IDENTIFICATION</scope>
</reference>
<evidence type="ECO:0000256" key="1">
    <source>
        <dbReference type="ARBA" id="ARBA00004651"/>
    </source>
</evidence>
<sequence>RSLKCLKFKQLQKEFDWYIIWCLIWIGWNSFLICFYLNIGVLNNESSDILNFGTGSYSWFVAYGPGCQPADSNNNTNGDPSSLYRPEVEHCILDYEIVEIIHSVKHVNNKSKHRQSLYSIEFGPSIDSLRSCRSDTILDYDDNILDDRQLSPKPMTPRRVKRRSVMTRGTNNRQSTTSRRSQSNTNTNRNSTRSSRRKYYNQNPVTKLMEQQIQIQQKSQKKLASFRNTNNTTTLTTSNLLSFNSDMANLPPPPPLLEKKSSTYNSFPQNIAPDPIYYNMGHMTIPSASGGHYNPTYQHSTSNLANNGSS</sequence>
<keyword evidence="5 7" id="KW-1133">Transmembrane helix</keyword>
<dbReference type="PANTHER" id="PTHR13084:SF6">
    <property type="entry name" value="SODIUM_POTASSIUM-TRANSPORTING ATPASE SUBUNIT BETA-1-INTERACTING PROTEIN"/>
    <property type="match status" value="1"/>
</dbReference>
<reference evidence="10" key="1">
    <citation type="submission" date="2013-02" db="EMBL/GenBank/DDBJ databases">
        <authorList>
            <person name="Hughes D."/>
        </authorList>
    </citation>
    <scope>NUCLEOTIDE SEQUENCE</scope>
    <source>
        <strain>Durham</strain>
        <strain evidence="10">NC isolate 2 -- Noor lab</strain>
    </source>
</reference>
<keyword evidence="10" id="KW-1185">Reference proteome</keyword>
<feature type="transmembrane region" description="Helical" evidence="7">
    <location>
        <begin position="17"/>
        <end position="39"/>
    </location>
</feature>
<dbReference type="Pfam" id="PF05640">
    <property type="entry name" value="NKAIN"/>
    <property type="match status" value="1"/>
</dbReference>
<dbReference type="HOGENOM" id="CLU_898872_0_0_1"/>
<organism evidence="9 10">
    <name type="scientific">Megaselia scalaris</name>
    <name type="common">Humpbacked fly</name>
    <name type="synonym">Phora scalaris</name>
    <dbReference type="NCBI Taxonomy" id="36166"/>
    <lineage>
        <taxon>Eukaryota</taxon>
        <taxon>Metazoa</taxon>
        <taxon>Ecdysozoa</taxon>
        <taxon>Arthropoda</taxon>
        <taxon>Hexapoda</taxon>
        <taxon>Insecta</taxon>
        <taxon>Pterygota</taxon>
        <taxon>Neoptera</taxon>
        <taxon>Endopterygota</taxon>
        <taxon>Diptera</taxon>
        <taxon>Brachycera</taxon>
        <taxon>Muscomorpha</taxon>
        <taxon>Platypezoidea</taxon>
        <taxon>Phoridae</taxon>
        <taxon>Megaseliini</taxon>
        <taxon>Megaselia</taxon>
    </lineage>
</organism>
<dbReference type="EMBL" id="CAQQ02191579">
    <property type="status" value="NOT_ANNOTATED_CDS"/>
    <property type="molecule type" value="Genomic_DNA"/>
</dbReference>
<evidence type="ECO:0000256" key="5">
    <source>
        <dbReference type="ARBA" id="ARBA00022989"/>
    </source>
</evidence>
<feature type="compositionally biased region" description="Basic residues" evidence="8">
    <location>
        <begin position="156"/>
        <end position="165"/>
    </location>
</feature>
<protein>
    <recommendedName>
        <fullName evidence="7">Sodium/potassium-transporting ATPase subunit beta-1-interacting protein</fullName>
        <shortName evidence="7">Na(+)/K(+)-transporting ATPase subunit beta-1-interacting protein</shortName>
    </recommendedName>
</protein>
<name>T1GN97_MEGSC</name>
<evidence type="ECO:0000256" key="8">
    <source>
        <dbReference type="SAM" id="MobiDB-lite"/>
    </source>
</evidence>
<dbReference type="EMBL" id="CAQQ02191578">
    <property type="status" value="NOT_ANNOTATED_CDS"/>
    <property type="molecule type" value="Genomic_DNA"/>
</dbReference>
<evidence type="ECO:0000313" key="9">
    <source>
        <dbReference type="EnsemblMetazoa" id="MESCA005041-PA"/>
    </source>
</evidence>
<keyword evidence="4 7" id="KW-0812">Transmembrane</keyword>
<keyword evidence="6 7" id="KW-0472">Membrane</keyword>
<keyword evidence="3 7" id="KW-1003">Cell membrane</keyword>
<accession>T1GN97</accession>
<dbReference type="GO" id="GO:0005886">
    <property type="term" value="C:plasma membrane"/>
    <property type="evidence" value="ECO:0007669"/>
    <property type="project" value="UniProtKB-SubCell"/>
</dbReference>
<dbReference type="AlphaFoldDB" id="T1GN97"/>
<dbReference type="EnsemblMetazoa" id="MESCA005041-RA">
    <property type="protein sequence ID" value="MESCA005041-PA"/>
    <property type="gene ID" value="MESCA005041"/>
</dbReference>
<evidence type="ECO:0000256" key="4">
    <source>
        <dbReference type="ARBA" id="ARBA00022692"/>
    </source>
</evidence>
<feature type="compositionally biased region" description="Low complexity" evidence="8">
    <location>
        <begin position="170"/>
        <end position="193"/>
    </location>
</feature>
<evidence type="ECO:0000256" key="2">
    <source>
        <dbReference type="ARBA" id="ARBA00006364"/>
    </source>
</evidence>
<proteinExistence type="inferred from homology"/>
<comment type="subcellular location">
    <subcellularLocation>
        <location evidence="1 7">Cell membrane</location>
        <topology evidence="1 7">Multi-pass membrane protein</topology>
    </subcellularLocation>
</comment>
<evidence type="ECO:0000256" key="3">
    <source>
        <dbReference type="ARBA" id="ARBA00022475"/>
    </source>
</evidence>
<dbReference type="Proteomes" id="UP000015102">
    <property type="component" value="Unassembled WGS sequence"/>
</dbReference>
<dbReference type="InterPro" id="IPR008516">
    <property type="entry name" value="Na/K-Atpase_Interacting"/>
</dbReference>
<evidence type="ECO:0000256" key="7">
    <source>
        <dbReference type="RuleBase" id="RU368041"/>
    </source>
</evidence>
<dbReference type="PANTHER" id="PTHR13084">
    <property type="entry name" value="T-CELL LYMPHOMA BREAKPOINT-ASSOCIATED TARGET 1-RELATED"/>
    <property type="match status" value="1"/>
</dbReference>
<feature type="region of interest" description="Disordered" evidence="8">
    <location>
        <begin position="146"/>
        <end position="203"/>
    </location>
</feature>
<comment type="similarity">
    <text evidence="2 7">Belongs to the NKAIN family.</text>
</comment>